<accession>A0ABV6PI73</accession>
<feature type="domain" description="Rod shape-determining protein MreC beta-barrel core" evidence="6">
    <location>
        <begin position="136"/>
        <end position="263"/>
    </location>
</feature>
<comment type="similarity">
    <text evidence="1">Belongs to the MreC family.</text>
</comment>
<keyword evidence="3" id="KW-0133">Cell shape</keyword>
<feature type="transmembrane region" description="Helical" evidence="5">
    <location>
        <begin position="20"/>
        <end position="39"/>
    </location>
</feature>
<comment type="caution">
    <text evidence="7">The sequence shown here is derived from an EMBL/GenBank/DDBJ whole genome shotgun (WGS) entry which is preliminary data.</text>
</comment>
<evidence type="ECO:0000256" key="5">
    <source>
        <dbReference type="SAM" id="Phobius"/>
    </source>
</evidence>
<name>A0ABV6PI73_9SPHN</name>
<dbReference type="Pfam" id="PF04085">
    <property type="entry name" value="MreC"/>
    <property type="match status" value="1"/>
</dbReference>
<dbReference type="InterPro" id="IPR042175">
    <property type="entry name" value="Cell/Rod_MreC_2"/>
</dbReference>
<evidence type="ECO:0000256" key="1">
    <source>
        <dbReference type="ARBA" id="ARBA00009369"/>
    </source>
</evidence>
<dbReference type="PANTHER" id="PTHR34138:SF1">
    <property type="entry name" value="CELL SHAPE-DETERMINING PROTEIN MREC"/>
    <property type="match status" value="1"/>
</dbReference>
<evidence type="ECO:0000259" key="6">
    <source>
        <dbReference type="Pfam" id="PF04085"/>
    </source>
</evidence>
<dbReference type="PANTHER" id="PTHR34138">
    <property type="entry name" value="CELL SHAPE-DETERMINING PROTEIN MREC"/>
    <property type="match status" value="1"/>
</dbReference>
<dbReference type="Proteomes" id="UP001589943">
    <property type="component" value="Unassembled WGS sequence"/>
</dbReference>
<keyword evidence="5" id="KW-0812">Transmembrane</keyword>
<keyword evidence="5" id="KW-1133">Transmembrane helix</keyword>
<dbReference type="RefSeq" id="WP_379480776.1">
    <property type="nucleotide sequence ID" value="NZ_JBHLTL010000004.1"/>
</dbReference>
<reference evidence="7 8" key="1">
    <citation type="submission" date="2024-09" db="EMBL/GenBank/DDBJ databases">
        <authorList>
            <person name="Sun Q."/>
            <person name="Mori K."/>
        </authorList>
    </citation>
    <scope>NUCLEOTIDE SEQUENCE [LARGE SCALE GENOMIC DNA]</scope>
    <source>
        <strain evidence="7 8">NCAIM B.02537</strain>
    </source>
</reference>
<organism evidence="7 8">
    <name type="scientific">Novosphingobium aquiterrae</name>
    <dbReference type="NCBI Taxonomy" id="624388"/>
    <lineage>
        <taxon>Bacteria</taxon>
        <taxon>Pseudomonadati</taxon>
        <taxon>Pseudomonadota</taxon>
        <taxon>Alphaproteobacteria</taxon>
        <taxon>Sphingomonadales</taxon>
        <taxon>Sphingomonadaceae</taxon>
        <taxon>Novosphingobium</taxon>
    </lineage>
</organism>
<dbReference type="InterPro" id="IPR007221">
    <property type="entry name" value="MreC"/>
</dbReference>
<sequence>MAPPGNRRPGYSRRAQYGTFFGYVVAVIGAGLGVLLLVISTGNASAFAGLRASADDAVAPAGRAAAATRSGTKSVFDVVSGYFTAGFRTARLEKEVTEARVRLAEAAAIADENRRLKALLGIMESEPKPVAVARLISSTSSSTRRYATLGAGANQGVAVGMPLRSSLGLVGRVLEVGSSTARILLITDSESVVPVRRASDGIPAFATGQADGSLQIRLINLGLNPLKPGDALVTSGAGGLYRPNVAVAVVTRLTRDGAVARPLSDPGSTDFVAVDPLWVQAAAPDAAAPAVLP</sequence>
<dbReference type="EMBL" id="JBHLTL010000004">
    <property type="protein sequence ID" value="MFC0589284.1"/>
    <property type="molecule type" value="Genomic_DNA"/>
</dbReference>
<keyword evidence="5" id="KW-0472">Membrane</keyword>
<evidence type="ECO:0000313" key="7">
    <source>
        <dbReference type="EMBL" id="MFC0589284.1"/>
    </source>
</evidence>
<evidence type="ECO:0000256" key="3">
    <source>
        <dbReference type="ARBA" id="ARBA00022960"/>
    </source>
</evidence>
<gene>
    <name evidence="7" type="primary">mreC</name>
    <name evidence="7" type="ORF">ACFFF7_07650</name>
</gene>
<dbReference type="Gene3D" id="2.40.10.350">
    <property type="entry name" value="Rod shape-determining protein MreC, domain 2"/>
    <property type="match status" value="1"/>
</dbReference>
<dbReference type="Gene3D" id="2.40.10.340">
    <property type="entry name" value="Rod shape-determining protein MreC, domain 1"/>
    <property type="match status" value="1"/>
</dbReference>
<evidence type="ECO:0000313" key="8">
    <source>
        <dbReference type="Proteomes" id="UP001589943"/>
    </source>
</evidence>
<evidence type="ECO:0000256" key="4">
    <source>
        <dbReference type="ARBA" id="ARBA00032089"/>
    </source>
</evidence>
<evidence type="ECO:0000256" key="2">
    <source>
        <dbReference type="ARBA" id="ARBA00013855"/>
    </source>
</evidence>
<keyword evidence="8" id="KW-1185">Reference proteome</keyword>
<dbReference type="InterPro" id="IPR042177">
    <property type="entry name" value="Cell/Rod_1"/>
</dbReference>
<dbReference type="InterPro" id="IPR055342">
    <property type="entry name" value="MreC_beta-barrel_core"/>
</dbReference>
<protein>
    <recommendedName>
        <fullName evidence="2">Cell shape-determining protein MreC</fullName>
    </recommendedName>
    <alternativeName>
        <fullName evidence="4">Cell shape protein MreC</fullName>
    </alternativeName>
</protein>
<proteinExistence type="inferred from homology"/>